<accession>A0A1H3IFS9</accession>
<keyword evidence="2" id="KW-0812">Transmembrane</keyword>
<proteinExistence type="predicted"/>
<feature type="compositionally biased region" description="Basic and acidic residues" evidence="1">
    <location>
        <begin position="1"/>
        <end position="24"/>
    </location>
</feature>
<evidence type="ECO:0000256" key="2">
    <source>
        <dbReference type="SAM" id="Phobius"/>
    </source>
</evidence>
<name>A0A1H3IFS9_9EURY</name>
<feature type="region of interest" description="Disordered" evidence="1">
    <location>
        <begin position="1"/>
        <end position="25"/>
    </location>
</feature>
<evidence type="ECO:0000313" key="4">
    <source>
        <dbReference type="Proteomes" id="UP000199079"/>
    </source>
</evidence>
<dbReference type="InterPro" id="IPR055713">
    <property type="entry name" value="DUF7289"/>
</dbReference>
<dbReference type="Pfam" id="PF23960">
    <property type="entry name" value="DUF7289"/>
    <property type="match status" value="1"/>
</dbReference>
<keyword evidence="4" id="KW-1185">Reference proteome</keyword>
<keyword evidence="2" id="KW-1133">Transmembrane helix</keyword>
<dbReference type="OrthoDB" id="282668at2157"/>
<evidence type="ECO:0008006" key="5">
    <source>
        <dbReference type="Google" id="ProtNLM"/>
    </source>
</evidence>
<reference evidence="4" key="1">
    <citation type="submission" date="2016-10" db="EMBL/GenBank/DDBJ databases">
        <authorList>
            <person name="Varghese N."/>
            <person name="Submissions S."/>
        </authorList>
    </citation>
    <scope>NUCLEOTIDE SEQUENCE [LARGE SCALE GENOMIC DNA]</scope>
    <source>
        <strain evidence="4">DC30,IBRC 10041,KCTC 4046</strain>
    </source>
</reference>
<dbReference type="AlphaFoldDB" id="A0A1H3IFS9"/>
<dbReference type="RefSeq" id="WP_092731996.1">
    <property type="nucleotide sequence ID" value="NZ_FNPC01000004.1"/>
</dbReference>
<sequence length="300" mass="30940">MSPDVRDPVTSRAKRTADTSRSNDRAQSTVVGVTLLIAITVTSLGLITAGAGVVVEEHARTIGMEATTADLTDAIDATDRGGRTTASVRLAGGRLDTIDRTVRVHDGSGWRSLEANGIRYVPNSGDQRVVSVAGIVVREYGDGAIAVRDPAVLVGEEAFVVTIPVIRGGGAVGANGWTAGGTDGRAVDGTDDGVVGGPTGASGGTARLRMAIDHADRSLGTGPFRIAIETSTPAAVERAVRRISDRAAASDPEADPSMSVERRRFAGDDHESVVVTVGGDREGHLLVRTVDLELEVTNGA</sequence>
<feature type="transmembrane region" description="Helical" evidence="2">
    <location>
        <begin position="30"/>
        <end position="55"/>
    </location>
</feature>
<evidence type="ECO:0000313" key="3">
    <source>
        <dbReference type="EMBL" id="SDY26492.1"/>
    </source>
</evidence>
<dbReference type="EMBL" id="FNPC01000004">
    <property type="protein sequence ID" value="SDY26492.1"/>
    <property type="molecule type" value="Genomic_DNA"/>
</dbReference>
<dbReference type="Proteomes" id="UP000199079">
    <property type="component" value="Unassembled WGS sequence"/>
</dbReference>
<keyword evidence="2" id="KW-0472">Membrane</keyword>
<protein>
    <recommendedName>
        <fullName evidence="5">Type IV pilin</fullName>
    </recommendedName>
</protein>
<gene>
    <name evidence="3" type="ORF">SAMN05216564_104108</name>
</gene>
<evidence type="ECO:0000256" key="1">
    <source>
        <dbReference type="SAM" id="MobiDB-lite"/>
    </source>
</evidence>
<organism evidence="3 4">
    <name type="scientific">Halopenitus persicus</name>
    <dbReference type="NCBI Taxonomy" id="1048396"/>
    <lineage>
        <taxon>Archaea</taxon>
        <taxon>Methanobacteriati</taxon>
        <taxon>Methanobacteriota</taxon>
        <taxon>Stenosarchaea group</taxon>
        <taxon>Halobacteria</taxon>
        <taxon>Halobacteriales</taxon>
        <taxon>Haloferacaceae</taxon>
        <taxon>Halopenitus</taxon>
    </lineage>
</organism>